<keyword evidence="2" id="KW-1185">Reference proteome</keyword>
<protein>
    <recommendedName>
        <fullName evidence="3">RanBP2-type domain-containing protein</fullName>
    </recommendedName>
</protein>
<evidence type="ECO:0000313" key="2">
    <source>
        <dbReference type="Proteomes" id="UP000076842"/>
    </source>
</evidence>
<organism evidence="1 2">
    <name type="scientific">Calocera cornea HHB12733</name>
    <dbReference type="NCBI Taxonomy" id="1353952"/>
    <lineage>
        <taxon>Eukaryota</taxon>
        <taxon>Fungi</taxon>
        <taxon>Dikarya</taxon>
        <taxon>Basidiomycota</taxon>
        <taxon>Agaricomycotina</taxon>
        <taxon>Dacrymycetes</taxon>
        <taxon>Dacrymycetales</taxon>
        <taxon>Dacrymycetaceae</taxon>
        <taxon>Calocera</taxon>
    </lineage>
</organism>
<sequence>MFSSDQVRNRRGGWVCPRCHDLNPPGIPACRCYSQTERPTGVIGGNEYVPRDYAVYLASLRPYEVEGGSTTFVDDDYGLYISGSSPQPAYPTTMNGARNLWTSRTSIHQRYPFHRPLPDDAGIPRPPLAQYGQYEEFQRVGHLPVTSHRPQLATRDLDASFTTTRPTETRQWPPYSPEPRMTRLSRACGAPMCCPYMDIRPGNDPSEGVCASCRSRRLRHPVVMKNIGRRALVQEEWEGPQCNDDYDTEAGYQETFGSGYGSGDQFSANLKYVDELEYKQLMSSTHYGPSRDRYN</sequence>
<proteinExistence type="predicted"/>
<reference evidence="1 2" key="1">
    <citation type="journal article" date="2016" name="Mol. Biol. Evol.">
        <title>Comparative Genomics of Early-Diverging Mushroom-Forming Fungi Provides Insights into the Origins of Lignocellulose Decay Capabilities.</title>
        <authorList>
            <person name="Nagy L.G."/>
            <person name="Riley R."/>
            <person name="Tritt A."/>
            <person name="Adam C."/>
            <person name="Daum C."/>
            <person name="Floudas D."/>
            <person name="Sun H."/>
            <person name="Yadav J.S."/>
            <person name="Pangilinan J."/>
            <person name="Larsson K.H."/>
            <person name="Matsuura K."/>
            <person name="Barry K."/>
            <person name="Labutti K."/>
            <person name="Kuo R."/>
            <person name="Ohm R.A."/>
            <person name="Bhattacharya S.S."/>
            <person name="Shirouzu T."/>
            <person name="Yoshinaga Y."/>
            <person name="Martin F.M."/>
            <person name="Grigoriev I.V."/>
            <person name="Hibbett D.S."/>
        </authorList>
    </citation>
    <scope>NUCLEOTIDE SEQUENCE [LARGE SCALE GENOMIC DNA]</scope>
    <source>
        <strain evidence="1 2">HHB12733</strain>
    </source>
</reference>
<accession>A0A165DF81</accession>
<evidence type="ECO:0008006" key="3">
    <source>
        <dbReference type="Google" id="ProtNLM"/>
    </source>
</evidence>
<evidence type="ECO:0000313" key="1">
    <source>
        <dbReference type="EMBL" id="KZT52685.1"/>
    </source>
</evidence>
<dbReference type="InParanoid" id="A0A165DF81"/>
<dbReference type="AlphaFoldDB" id="A0A165DF81"/>
<name>A0A165DF81_9BASI</name>
<gene>
    <name evidence="1" type="ORF">CALCODRAFT_79397</name>
</gene>
<dbReference type="EMBL" id="KV424058">
    <property type="protein sequence ID" value="KZT52685.1"/>
    <property type="molecule type" value="Genomic_DNA"/>
</dbReference>
<dbReference type="Proteomes" id="UP000076842">
    <property type="component" value="Unassembled WGS sequence"/>
</dbReference>